<dbReference type="GO" id="GO:0000166">
    <property type="term" value="F:nucleotide binding"/>
    <property type="evidence" value="ECO:0007669"/>
    <property type="project" value="InterPro"/>
</dbReference>
<evidence type="ECO:0000256" key="2">
    <source>
        <dbReference type="SAM" id="Coils"/>
    </source>
</evidence>
<evidence type="ECO:0000313" key="5">
    <source>
        <dbReference type="Proteomes" id="UP000230790"/>
    </source>
</evidence>
<evidence type="ECO:0000256" key="1">
    <source>
        <dbReference type="ARBA" id="ARBA00023054"/>
    </source>
</evidence>
<proteinExistence type="predicted"/>
<dbReference type="GO" id="GO:0006998">
    <property type="term" value="P:nuclear envelope organization"/>
    <property type="evidence" value="ECO:0007669"/>
    <property type="project" value="TreeGrafter"/>
</dbReference>
<dbReference type="Proteomes" id="UP000230790">
    <property type="component" value="Unassembled WGS sequence"/>
</dbReference>
<dbReference type="InterPro" id="IPR010995">
    <property type="entry name" value="DNA_repair_Rad51/TF_NusA_a-hlx"/>
</dbReference>
<feature type="coiled-coil region" evidence="2">
    <location>
        <begin position="295"/>
        <end position="364"/>
    </location>
</feature>
<feature type="coiled-coil region" evidence="2">
    <location>
        <begin position="87"/>
        <end position="128"/>
    </location>
</feature>
<dbReference type="Pfam" id="PF14520">
    <property type="entry name" value="HHH_5"/>
    <property type="match status" value="1"/>
</dbReference>
<protein>
    <submittedName>
        <fullName evidence="4">Uncharacterized protein</fullName>
    </submittedName>
</protein>
<dbReference type="PANTHER" id="PTHR45721">
    <property type="entry name" value="LAMIN DM0-RELATED"/>
    <property type="match status" value="1"/>
</dbReference>
<sequence>MDTNLPVLIAALVIGFIIGSLLAQGRTREIIRELESRVRTAQTFAESAKRDFTNAQSELVVKDSHIQTLNAHIGILQAKGRLAEQGREASQAAIAQLQDELRRCHAQLDELRAQLARALAEADELRARITIETPREIAALRAQLATETTQEDTAGFQAMPTTPEFETEVIAAAPGKLTAPADAAVAAEATPAAGAAPQIATAELEARVAALQNEVRSLRDGLATLAFAGAELVAMYEERAKAYEDRLRHLQAQSPETTEQQGIPPAQTAERAAGGAARAEATQPGEPTPALRSQLDALQAELDAVFADKAELETQLQAHTTALQELQKKYEALCADFDTEIAQKAELTAQLDIQTAQLGDLRAQLSAVEADLQAWLLTQLKVPEGEIPADLTSKLALLRSITDALKQAKEDAEARLQESDARLTRLNEQLAKLQRDLETGAQAQAELHTQLAELQDRLNAAIAERDALKATIEAKATTPVTEASPDERLALIREYVKRTKEAAMRAAVESGSEVRFSECPQDLAMAKGIGTVFEQRLYAAGIGTFWELAHLTDDDFKRILVLDGPTLLRVDFGAVRADAQRLAIETNSVGRMWQGTAPDDLKLLEGIGSVYERKLYDAGICTYKALANTPIERLMKICPPNKLRKPDYAGWIAQARSLAQARRPG</sequence>
<dbReference type="GO" id="GO:0051664">
    <property type="term" value="P:nuclear pore localization"/>
    <property type="evidence" value="ECO:0007669"/>
    <property type="project" value="TreeGrafter"/>
</dbReference>
<dbReference type="EMBL" id="PGTN01000010">
    <property type="protein sequence ID" value="PJF48588.1"/>
    <property type="molecule type" value="Genomic_DNA"/>
</dbReference>
<reference evidence="4 5" key="1">
    <citation type="submission" date="2017-11" db="EMBL/GenBank/DDBJ databases">
        <title>Evolution of Phototrophy in the Chloroflexi Phylum Driven by Horizontal Gene Transfer.</title>
        <authorList>
            <person name="Ward L.M."/>
            <person name="Hemp J."/>
            <person name="Shih P.M."/>
            <person name="Mcglynn S.E."/>
            <person name="Fischer W."/>
        </authorList>
    </citation>
    <scope>NUCLEOTIDE SEQUENCE [LARGE SCALE GENOMIC DNA]</scope>
    <source>
        <strain evidence="4">JP3_7</strain>
    </source>
</reference>
<name>A0A2M8QFP7_9CHLR</name>
<feature type="region of interest" description="Disordered" evidence="3">
    <location>
        <begin position="252"/>
        <end position="290"/>
    </location>
</feature>
<organism evidence="4 5">
    <name type="scientific">Candidatus Thermofonsia Clade 3 bacterium</name>
    <dbReference type="NCBI Taxonomy" id="2364212"/>
    <lineage>
        <taxon>Bacteria</taxon>
        <taxon>Bacillati</taxon>
        <taxon>Chloroflexota</taxon>
        <taxon>Candidatus Thermofontia</taxon>
        <taxon>Candidatus Thermofonsia Clade 3</taxon>
    </lineage>
</organism>
<dbReference type="SUPFAM" id="SSF47794">
    <property type="entry name" value="Rad51 N-terminal domain-like"/>
    <property type="match status" value="1"/>
</dbReference>
<feature type="compositionally biased region" description="Low complexity" evidence="3">
    <location>
        <begin position="266"/>
        <end position="283"/>
    </location>
</feature>
<comment type="caution">
    <text evidence="4">The sequence shown here is derived from an EMBL/GenBank/DDBJ whole genome shotgun (WGS) entry which is preliminary data.</text>
</comment>
<keyword evidence="1 2" id="KW-0175">Coiled coil</keyword>
<dbReference type="GO" id="GO:0090435">
    <property type="term" value="P:protein localization to nuclear envelope"/>
    <property type="evidence" value="ECO:0007669"/>
    <property type="project" value="TreeGrafter"/>
</dbReference>
<evidence type="ECO:0000256" key="3">
    <source>
        <dbReference type="SAM" id="MobiDB-lite"/>
    </source>
</evidence>
<dbReference type="GO" id="GO:0005200">
    <property type="term" value="F:structural constituent of cytoskeleton"/>
    <property type="evidence" value="ECO:0007669"/>
    <property type="project" value="TreeGrafter"/>
</dbReference>
<dbReference type="PANTHER" id="PTHR45721:SF12">
    <property type="entry name" value="INTERMEDIATE FILAMENT PROTEIN IFA-1"/>
    <property type="match status" value="1"/>
</dbReference>
<dbReference type="GO" id="GO:0031507">
    <property type="term" value="P:heterochromatin formation"/>
    <property type="evidence" value="ECO:0007669"/>
    <property type="project" value="TreeGrafter"/>
</dbReference>
<gene>
    <name evidence="4" type="ORF">CUN48_02580</name>
</gene>
<feature type="compositionally biased region" description="Polar residues" evidence="3">
    <location>
        <begin position="252"/>
        <end position="261"/>
    </location>
</feature>
<dbReference type="Gene3D" id="1.10.287.1490">
    <property type="match status" value="2"/>
</dbReference>
<feature type="coiled-coil region" evidence="2">
    <location>
        <begin position="398"/>
        <end position="471"/>
    </location>
</feature>
<dbReference type="AlphaFoldDB" id="A0A2M8QFP7"/>
<dbReference type="Gene3D" id="1.10.150.20">
    <property type="entry name" value="5' to 3' exonuclease, C-terminal subdomain"/>
    <property type="match status" value="1"/>
</dbReference>
<accession>A0A2M8QFP7</accession>
<evidence type="ECO:0000313" key="4">
    <source>
        <dbReference type="EMBL" id="PJF48588.1"/>
    </source>
</evidence>